<proteinExistence type="predicted"/>
<keyword evidence="2" id="KW-1185">Reference proteome</keyword>
<accession>A0A1Y1HUW0</accession>
<name>A0A1Y1HUW0_KLENI</name>
<evidence type="ECO:0000313" key="2">
    <source>
        <dbReference type="Proteomes" id="UP000054558"/>
    </source>
</evidence>
<organism evidence="1 2">
    <name type="scientific">Klebsormidium nitens</name>
    <name type="common">Green alga</name>
    <name type="synonym">Ulothrix nitens</name>
    <dbReference type="NCBI Taxonomy" id="105231"/>
    <lineage>
        <taxon>Eukaryota</taxon>
        <taxon>Viridiplantae</taxon>
        <taxon>Streptophyta</taxon>
        <taxon>Klebsormidiophyceae</taxon>
        <taxon>Klebsormidiales</taxon>
        <taxon>Klebsormidiaceae</taxon>
        <taxon>Klebsormidium</taxon>
    </lineage>
</organism>
<gene>
    <name evidence="1" type="ORF">KFL_000950080</name>
</gene>
<protein>
    <submittedName>
        <fullName evidence="1">Uncharacterized protein</fullName>
    </submittedName>
</protein>
<reference evidence="1 2" key="1">
    <citation type="journal article" date="2014" name="Nat. Commun.">
        <title>Klebsormidium flaccidum genome reveals primary factors for plant terrestrial adaptation.</title>
        <authorList>
            <person name="Hori K."/>
            <person name="Maruyama F."/>
            <person name="Fujisawa T."/>
            <person name="Togashi T."/>
            <person name="Yamamoto N."/>
            <person name="Seo M."/>
            <person name="Sato S."/>
            <person name="Yamada T."/>
            <person name="Mori H."/>
            <person name="Tajima N."/>
            <person name="Moriyama T."/>
            <person name="Ikeuchi M."/>
            <person name="Watanabe M."/>
            <person name="Wada H."/>
            <person name="Kobayashi K."/>
            <person name="Saito M."/>
            <person name="Masuda T."/>
            <person name="Sasaki-Sekimoto Y."/>
            <person name="Mashiguchi K."/>
            <person name="Awai K."/>
            <person name="Shimojima M."/>
            <person name="Masuda S."/>
            <person name="Iwai M."/>
            <person name="Nobusawa T."/>
            <person name="Narise T."/>
            <person name="Kondo S."/>
            <person name="Saito H."/>
            <person name="Sato R."/>
            <person name="Murakawa M."/>
            <person name="Ihara Y."/>
            <person name="Oshima-Yamada Y."/>
            <person name="Ohtaka K."/>
            <person name="Satoh M."/>
            <person name="Sonobe K."/>
            <person name="Ishii M."/>
            <person name="Ohtani R."/>
            <person name="Kanamori-Sato M."/>
            <person name="Honoki R."/>
            <person name="Miyazaki D."/>
            <person name="Mochizuki H."/>
            <person name="Umetsu J."/>
            <person name="Higashi K."/>
            <person name="Shibata D."/>
            <person name="Kamiya Y."/>
            <person name="Sato N."/>
            <person name="Nakamura Y."/>
            <person name="Tabata S."/>
            <person name="Ida S."/>
            <person name="Kurokawa K."/>
            <person name="Ohta H."/>
        </authorList>
    </citation>
    <scope>NUCLEOTIDE SEQUENCE [LARGE SCALE GENOMIC DNA]</scope>
    <source>
        <strain evidence="1 2">NIES-2285</strain>
    </source>
</reference>
<sequence length="166" mass="17980">MGAASPTSDEETLSIASLSIAETKPSVEETLISATDIIPAPENVSRIEQLEDEMERATTLYLDRSKAVHAAAAALRATMVELTRALEEEGTKLDKRRARVLRCAELLGVEEGSQDAQGSFNRGVVDGQEKLQKTTGTEEVPAIDKLGPEWTEAFAQKIVLELKVTV</sequence>
<evidence type="ECO:0000313" key="1">
    <source>
        <dbReference type="EMBL" id="GAQ81933.1"/>
    </source>
</evidence>
<dbReference type="AlphaFoldDB" id="A0A1Y1HUW0"/>
<dbReference type="Proteomes" id="UP000054558">
    <property type="component" value="Unassembled WGS sequence"/>
</dbReference>
<dbReference type="EMBL" id="DF237044">
    <property type="protein sequence ID" value="GAQ81933.1"/>
    <property type="molecule type" value="Genomic_DNA"/>
</dbReference>